<sequence length="124" mass="15109">MEGLHDLKFGIRKEKDLRISSKEGWSKYGKAGQRKMWMGKERGWFWEESVRELRREERVKKGRHHFLEGERVRRHHSRMRGESLRSKENDLTRERFFQNSRTEEKVQSEEEEEEFSRGTHTTAS</sequence>
<evidence type="ECO:0000313" key="2">
    <source>
        <dbReference type="EMBL" id="CAN73501.1"/>
    </source>
</evidence>
<gene>
    <name evidence="2" type="ORF">VITISV_031695</name>
</gene>
<feature type="compositionally biased region" description="Basic and acidic residues" evidence="1">
    <location>
        <begin position="79"/>
        <end position="108"/>
    </location>
</feature>
<proteinExistence type="predicted"/>
<organism evidence="2">
    <name type="scientific">Vitis vinifera</name>
    <name type="common">Grape</name>
    <dbReference type="NCBI Taxonomy" id="29760"/>
    <lineage>
        <taxon>Eukaryota</taxon>
        <taxon>Viridiplantae</taxon>
        <taxon>Streptophyta</taxon>
        <taxon>Embryophyta</taxon>
        <taxon>Tracheophyta</taxon>
        <taxon>Spermatophyta</taxon>
        <taxon>Magnoliopsida</taxon>
        <taxon>eudicotyledons</taxon>
        <taxon>Gunneridae</taxon>
        <taxon>Pentapetalae</taxon>
        <taxon>rosids</taxon>
        <taxon>Vitales</taxon>
        <taxon>Vitaceae</taxon>
        <taxon>Viteae</taxon>
        <taxon>Vitis</taxon>
    </lineage>
</organism>
<feature type="region of interest" description="Disordered" evidence="1">
    <location>
        <begin position="70"/>
        <end position="124"/>
    </location>
</feature>
<reference evidence="2" key="1">
    <citation type="journal article" date="2007" name="PLoS ONE">
        <title>The first genome sequence of an elite grapevine cultivar (Pinot noir Vitis vinifera L.): coping with a highly heterozygous genome.</title>
        <authorList>
            <person name="Velasco R."/>
            <person name="Zharkikh A."/>
            <person name="Troggio M."/>
            <person name="Cartwright D.A."/>
            <person name="Cestaro A."/>
            <person name="Pruss D."/>
            <person name="Pindo M."/>
            <person name="FitzGerald L.M."/>
            <person name="Vezzulli S."/>
            <person name="Reid J."/>
            <person name="Malacarne G."/>
            <person name="Iliev D."/>
            <person name="Coppola G."/>
            <person name="Wardell B."/>
            <person name="Micheletti D."/>
            <person name="Macalma T."/>
            <person name="Facci M."/>
            <person name="Mitchell J.T."/>
            <person name="Perazzolli M."/>
            <person name="Eldredge G."/>
            <person name="Gatto P."/>
            <person name="Oyzerski R."/>
            <person name="Moretto M."/>
            <person name="Gutin N."/>
            <person name="Stefanini M."/>
            <person name="Chen Y."/>
            <person name="Segala C."/>
            <person name="Davenport C."/>
            <person name="Dematte L."/>
            <person name="Mraz A."/>
            <person name="Battilana J."/>
            <person name="Stormo K."/>
            <person name="Costa F."/>
            <person name="Tao Q."/>
            <person name="Si-Ammour A."/>
            <person name="Harkins T."/>
            <person name="Lackey A."/>
            <person name="Perbost C."/>
            <person name="Taillon B."/>
            <person name="Stella A."/>
            <person name="Solovyev V."/>
            <person name="Fawcett J.A."/>
            <person name="Sterck L."/>
            <person name="Vandepoele K."/>
            <person name="Grando S.M."/>
            <person name="Toppo S."/>
            <person name="Moser C."/>
            <person name="Lanchbury J."/>
            <person name="Bogden R."/>
            <person name="Skolnick M."/>
            <person name="Sgaramella V."/>
            <person name="Bhatnagar S.K."/>
            <person name="Fontana P."/>
            <person name="Gutin A."/>
            <person name="Van de Peer Y."/>
            <person name="Salamini F."/>
            <person name="Viola R."/>
        </authorList>
    </citation>
    <scope>NUCLEOTIDE SEQUENCE</scope>
</reference>
<evidence type="ECO:0000256" key="1">
    <source>
        <dbReference type="SAM" id="MobiDB-lite"/>
    </source>
</evidence>
<dbReference type="AlphaFoldDB" id="A5AKU8"/>
<dbReference type="EMBL" id="AM429052">
    <property type="protein sequence ID" value="CAN73501.1"/>
    <property type="molecule type" value="Genomic_DNA"/>
</dbReference>
<protein>
    <submittedName>
        <fullName evidence="2">Uncharacterized protein</fullName>
    </submittedName>
</protein>
<accession>A5AKU8</accession>
<name>A5AKU8_VITVI</name>